<dbReference type="RefSeq" id="WP_248824140.1">
    <property type="nucleotide sequence ID" value="NZ_JALKFT010000006.1"/>
</dbReference>
<feature type="domain" description="Suppressor of fused-like" evidence="1">
    <location>
        <begin position="31"/>
        <end position="225"/>
    </location>
</feature>
<dbReference type="InterPro" id="IPR020941">
    <property type="entry name" value="SUFU-like_domain"/>
</dbReference>
<keyword evidence="3" id="KW-1185">Reference proteome</keyword>
<dbReference type="Pfam" id="PF05076">
    <property type="entry name" value="SUFU"/>
    <property type="match status" value="1"/>
</dbReference>
<dbReference type="Proteomes" id="UP001201873">
    <property type="component" value="Unassembled WGS sequence"/>
</dbReference>
<name>A0ABT0JX08_9ACTN</name>
<sequence>MSDNTLGTRIERHVAGVFGPDTGRAAVTFLGTEQIEILRYGPDRTGIVRYLTLGMSREPMTAAAATVRDPAGPRAELVLSLRGPHDSVLRRLAVLAAIPVVESRPIAPGAALDLGEPLWDGAPFTAVLVAEPGGLIPDLPTAAQPSAATDEFSISDLLASPDAAIGFDPGSGGGSASDPGPAPVRFLPLLPMTMNEAAYKRVHGPDALHQRWLAAGTDLRDPARREVSLS</sequence>
<dbReference type="EMBL" id="JALKFT010000006">
    <property type="protein sequence ID" value="MCK9875727.1"/>
    <property type="molecule type" value="Genomic_DNA"/>
</dbReference>
<evidence type="ECO:0000313" key="2">
    <source>
        <dbReference type="EMBL" id="MCK9875727.1"/>
    </source>
</evidence>
<protein>
    <submittedName>
        <fullName evidence="2">Suppressor of fused domain protein</fullName>
    </submittedName>
</protein>
<organism evidence="2 3">
    <name type="scientific">Frankia umida</name>
    <dbReference type="NCBI Taxonomy" id="573489"/>
    <lineage>
        <taxon>Bacteria</taxon>
        <taxon>Bacillati</taxon>
        <taxon>Actinomycetota</taxon>
        <taxon>Actinomycetes</taxon>
        <taxon>Frankiales</taxon>
        <taxon>Frankiaceae</taxon>
        <taxon>Frankia</taxon>
    </lineage>
</organism>
<gene>
    <name evidence="2" type="ORF">MXD59_08065</name>
</gene>
<evidence type="ECO:0000313" key="3">
    <source>
        <dbReference type="Proteomes" id="UP001201873"/>
    </source>
</evidence>
<evidence type="ECO:0000259" key="1">
    <source>
        <dbReference type="Pfam" id="PF05076"/>
    </source>
</evidence>
<comment type="caution">
    <text evidence="2">The sequence shown here is derived from an EMBL/GenBank/DDBJ whole genome shotgun (WGS) entry which is preliminary data.</text>
</comment>
<reference evidence="2 3" key="1">
    <citation type="submission" date="2022-04" db="EMBL/GenBank/DDBJ databases">
        <title>Genome diversity in the genus Frankia.</title>
        <authorList>
            <person name="Carlos-Shanley C."/>
            <person name="Hahn D."/>
        </authorList>
    </citation>
    <scope>NUCLEOTIDE SEQUENCE [LARGE SCALE GENOMIC DNA]</scope>
    <source>
        <strain evidence="2 3">Ag45/Mut15</strain>
    </source>
</reference>
<proteinExistence type="predicted"/>
<accession>A0ABT0JX08</accession>